<name>A0ABT5JRT3_9SPHN</name>
<dbReference type="RefSeq" id="WP_273678094.1">
    <property type="nucleotide sequence ID" value="NZ_JAQQXQ010000006.1"/>
</dbReference>
<proteinExistence type="predicted"/>
<dbReference type="PANTHER" id="PTHR47894:SF1">
    <property type="entry name" value="HTH-TYPE TRANSCRIPTIONAL REGULATOR VQSM"/>
    <property type="match status" value="1"/>
</dbReference>
<keyword evidence="6" id="KW-1185">Reference proteome</keyword>
<protein>
    <submittedName>
        <fullName evidence="5">AraC family transcriptional regulator</fullName>
    </submittedName>
</protein>
<dbReference type="Proteomes" id="UP001216558">
    <property type="component" value="Unassembled WGS sequence"/>
</dbReference>
<dbReference type="InterPro" id="IPR020449">
    <property type="entry name" value="Tscrpt_reg_AraC-type_HTH"/>
</dbReference>
<evidence type="ECO:0000259" key="4">
    <source>
        <dbReference type="PROSITE" id="PS01124"/>
    </source>
</evidence>
<evidence type="ECO:0000256" key="2">
    <source>
        <dbReference type="ARBA" id="ARBA00023125"/>
    </source>
</evidence>
<keyword evidence="1" id="KW-0805">Transcription regulation</keyword>
<dbReference type="PROSITE" id="PS01124">
    <property type="entry name" value="HTH_ARAC_FAMILY_2"/>
    <property type="match status" value="1"/>
</dbReference>
<feature type="domain" description="HTH araC/xylS-type" evidence="4">
    <location>
        <begin position="227"/>
        <end position="327"/>
    </location>
</feature>
<sequence>MATTIVPTGVTGFWASNFDYPDWLTHGTDIPAGQALPRMIELIDDLQIIANLIGHAGEQRLVELMLEWPRFPAQTESLAAPDLGAALEYLAGAITHRNALVTLAYHRDARKGCLTLRSDDRLGPFRPLLEAVVWVVIFRVARGFLGFRPSTANALDRIAIRSVHAAALLKPLLDCEVSRSAGKLSELLIEADVLEAANPEFDPDSWHRLSPQEQAVDPAAAMPRNIAEVMPMLRNALAEVGRAPQLAEIAARLGMSSRSFARAMAMAGLSYRDLVNDTRMAIARDLLVEGRAPVKDIALRLGYGDVTAFVRAFRRSHGVSPTRWTQATGAKK</sequence>
<accession>A0ABT5JRT3</accession>
<evidence type="ECO:0000256" key="3">
    <source>
        <dbReference type="ARBA" id="ARBA00023163"/>
    </source>
</evidence>
<dbReference type="PROSITE" id="PS00041">
    <property type="entry name" value="HTH_ARAC_FAMILY_1"/>
    <property type="match status" value="1"/>
</dbReference>
<reference evidence="5 6" key="1">
    <citation type="submission" date="2022-10" db="EMBL/GenBank/DDBJ databases">
        <title>Erythrobacter sp. sf7 Genome sequencing.</title>
        <authorList>
            <person name="Park S."/>
        </authorList>
    </citation>
    <scope>NUCLEOTIDE SEQUENCE [LARGE SCALE GENOMIC DNA]</scope>
    <source>
        <strain evidence="6">sf7</strain>
    </source>
</reference>
<comment type="caution">
    <text evidence="5">The sequence shown here is derived from an EMBL/GenBank/DDBJ whole genome shotgun (WGS) entry which is preliminary data.</text>
</comment>
<dbReference type="InterPro" id="IPR018062">
    <property type="entry name" value="HTH_AraC-typ_CS"/>
</dbReference>
<dbReference type="InterPro" id="IPR009057">
    <property type="entry name" value="Homeodomain-like_sf"/>
</dbReference>
<evidence type="ECO:0000313" key="5">
    <source>
        <dbReference type="EMBL" id="MDC8754885.1"/>
    </source>
</evidence>
<evidence type="ECO:0000313" key="6">
    <source>
        <dbReference type="Proteomes" id="UP001216558"/>
    </source>
</evidence>
<gene>
    <name evidence="5" type="ORF">OIK40_09555</name>
</gene>
<dbReference type="EMBL" id="JAQQXQ010000006">
    <property type="protein sequence ID" value="MDC8754885.1"/>
    <property type="molecule type" value="Genomic_DNA"/>
</dbReference>
<dbReference type="Pfam" id="PF12833">
    <property type="entry name" value="HTH_18"/>
    <property type="match status" value="1"/>
</dbReference>
<keyword evidence="2" id="KW-0238">DNA-binding</keyword>
<dbReference type="InterPro" id="IPR018060">
    <property type="entry name" value="HTH_AraC"/>
</dbReference>
<evidence type="ECO:0000256" key="1">
    <source>
        <dbReference type="ARBA" id="ARBA00023015"/>
    </source>
</evidence>
<keyword evidence="3" id="KW-0804">Transcription</keyword>
<dbReference type="PANTHER" id="PTHR47894">
    <property type="entry name" value="HTH-TYPE TRANSCRIPTIONAL REGULATOR GADX"/>
    <property type="match status" value="1"/>
</dbReference>
<organism evidence="5 6">
    <name type="scientific">Erythrobacter fulvus</name>
    <dbReference type="NCBI Taxonomy" id="2987523"/>
    <lineage>
        <taxon>Bacteria</taxon>
        <taxon>Pseudomonadati</taxon>
        <taxon>Pseudomonadota</taxon>
        <taxon>Alphaproteobacteria</taxon>
        <taxon>Sphingomonadales</taxon>
        <taxon>Erythrobacteraceae</taxon>
        <taxon>Erythrobacter/Porphyrobacter group</taxon>
        <taxon>Erythrobacter</taxon>
    </lineage>
</organism>
<dbReference type="PRINTS" id="PR00032">
    <property type="entry name" value="HTHARAC"/>
</dbReference>
<dbReference type="SUPFAM" id="SSF46689">
    <property type="entry name" value="Homeodomain-like"/>
    <property type="match status" value="1"/>
</dbReference>
<dbReference type="Gene3D" id="1.10.10.60">
    <property type="entry name" value="Homeodomain-like"/>
    <property type="match status" value="1"/>
</dbReference>
<dbReference type="SMART" id="SM00342">
    <property type="entry name" value="HTH_ARAC"/>
    <property type="match status" value="1"/>
</dbReference>